<dbReference type="Pfam" id="PF13358">
    <property type="entry name" value="DDE_3"/>
    <property type="match status" value="1"/>
</dbReference>
<reference evidence="2 3" key="1">
    <citation type="submission" date="2021-08" db="EMBL/GenBank/DDBJ databases">
        <title>Draft Genome Sequence of Phanerochaete sordida strain YK-624.</title>
        <authorList>
            <person name="Mori T."/>
            <person name="Dohra H."/>
            <person name="Suzuki T."/>
            <person name="Kawagishi H."/>
            <person name="Hirai H."/>
        </authorList>
    </citation>
    <scope>NUCLEOTIDE SEQUENCE [LARGE SCALE GENOMIC DNA]</scope>
    <source>
        <strain evidence="2 3">YK-624</strain>
    </source>
</reference>
<accession>A0A9P3GSN5</accession>
<dbReference type="AlphaFoldDB" id="A0A9P3GSN5"/>
<dbReference type="PANTHER" id="PTHR46564:SF1">
    <property type="entry name" value="TRANSPOSASE"/>
    <property type="match status" value="1"/>
</dbReference>
<protein>
    <submittedName>
        <fullName evidence="2">Transposase domain-containing protein</fullName>
    </submittedName>
</protein>
<dbReference type="InterPro" id="IPR036397">
    <property type="entry name" value="RNaseH_sf"/>
</dbReference>
<comment type="caution">
    <text evidence="2">The sequence shown here is derived from an EMBL/GenBank/DDBJ whole genome shotgun (WGS) entry which is preliminary data.</text>
</comment>
<dbReference type="InterPro" id="IPR009057">
    <property type="entry name" value="Homeodomain-like_sf"/>
</dbReference>
<dbReference type="SUPFAM" id="SSF46689">
    <property type="entry name" value="Homeodomain-like"/>
    <property type="match status" value="1"/>
</dbReference>
<proteinExistence type="predicted"/>
<evidence type="ECO:0000259" key="1">
    <source>
        <dbReference type="Pfam" id="PF13358"/>
    </source>
</evidence>
<dbReference type="InterPro" id="IPR047655">
    <property type="entry name" value="Transpos_IS630-like"/>
</dbReference>
<gene>
    <name evidence="2" type="ORF">PsYK624_166920</name>
</gene>
<dbReference type="Proteomes" id="UP000703269">
    <property type="component" value="Unassembled WGS sequence"/>
</dbReference>
<feature type="domain" description="Tc1-like transposase DDE" evidence="1">
    <location>
        <begin position="148"/>
        <end position="285"/>
    </location>
</feature>
<dbReference type="GO" id="GO:0003676">
    <property type="term" value="F:nucleic acid binding"/>
    <property type="evidence" value="ECO:0007669"/>
    <property type="project" value="InterPro"/>
</dbReference>
<dbReference type="PANTHER" id="PTHR46564">
    <property type="entry name" value="TRANSPOSASE"/>
    <property type="match status" value="1"/>
</dbReference>
<name>A0A9P3GSN5_9APHY</name>
<dbReference type="InterPro" id="IPR038717">
    <property type="entry name" value="Tc1-like_DDE_dom"/>
</dbReference>
<dbReference type="NCBIfam" id="NF033545">
    <property type="entry name" value="transpos_IS630"/>
    <property type="match status" value="1"/>
</dbReference>
<sequence length="320" mass="37300">MGNRSIPTVVKHAAVRLYEKRAIPLDDILECCDFSESTFWRAWKRYKTTGDVEPEPAIDRGRPRKLHRDDIRYLISLVRYCPDWFLDELEDLVDTNRYVSVHFSTIFRELERAGYCTKQLQIIAKERDEDVRVNYMRKAADHSPIQYAFLDETHKDERTKRRRKGRAKRGHRARRRGVFVRGKRYTLEGCLTVDGIVASTVVPGSMTRELFLEFLEHHVMPLTSPYPGPMSILVMDNARIHYGAEITELAERFGVRIMYLPPYSPDLNPIEEAFSKIKHWIRRNHDVFSPTSGAIFDLLQVVDVVTPEDAENYIAHAGYL</sequence>
<dbReference type="SUPFAM" id="SSF53098">
    <property type="entry name" value="Ribonuclease H-like"/>
    <property type="match status" value="1"/>
</dbReference>
<dbReference type="InterPro" id="IPR012337">
    <property type="entry name" value="RNaseH-like_sf"/>
</dbReference>
<keyword evidence="3" id="KW-1185">Reference proteome</keyword>
<evidence type="ECO:0000313" key="2">
    <source>
        <dbReference type="EMBL" id="GJF00404.1"/>
    </source>
</evidence>
<dbReference type="Gene3D" id="3.30.420.10">
    <property type="entry name" value="Ribonuclease H-like superfamily/Ribonuclease H"/>
    <property type="match status" value="1"/>
</dbReference>
<evidence type="ECO:0000313" key="3">
    <source>
        <dbReference type="Proteomes" id="UP000703269"/>
    </source>
</evidence>
<dbReference type="OrthoDB" id="2266637at2759"/>
<organism evidence="2 3">
    <name type="scientific">Phanerochaete sordida</name>
    <dbReference type="NCBI Taxonomy" id="48140"/>
    <lineage>
        <taxon>Eukaryota</taxon>
        <taxon>Fungi</taxon>
        <taxon>Dikarya</taxon>
        <taxon>Basidiomycota</taxon>
        <taxon>Agaricomycotina</taxon>
        <taxon>Agaricomycetes</taxon>
        <taxon>Polyporales</taxon>
        <taxon>Phanerochaetaceae</taxon>
        <taxon>Phanerochaete</taxon>
    </lineage>
</organism>
<dbReference type="EMBL" id="BPQB01000151">
    <property type="protein sequence ID" value="GJF00404.1"/>
    <property type="molecule type" value="Genomic_DNA"/>
</dbReference>